<dbReference type="SUPFAM" id="SSF161098">
    <property type="entry name" value="MetI-like"/>
    <property type="match status" value="1"/>
</dbReference>
<feature type="domain" description="ABC transmembrane type-1" evidence="14">
    <location>
        <begin position="99"/>
        <end position="296"/>
    </location>
</feature>
<comment type="subcellular location">
    <subcellularLocation>
        <location evidence="1 13">Cell membrane</location>
        <topology evidence="1 13">Multi-pass membrane protein</topology>
    </subcellularLocation>
</comment>
<dbReference type="InterPro" id="IPR045621">
    <property type="entry name" value="BPD_transp_1_N"/>
</dbReference>
<evidence type="ECO:0000313" key="15">
    <source>
        <dbReference type="EMBL" id="VYT87502.1"/>
    </source>
</evidence>
<keyword evidence="8" id="KW-0921">Nickel transport</keyword>
<evidence type="ECO:0000256" key="3">
    <source>
        <dbReference type="ARBA" id="ARBA00022475"/>
    </source>
</evidence>
<dbReference type="CDD" id="cd06261">
    <property type="entry name" value="TM_PBP2"/>
    <property type="match status" value="1"/>
</dbReference>
<dbReference type="PANTHER" id="PTHR43163:SF6">
    <property type="entry name" value="DIPEPTIDE TRANSPORT SYSTEM PERMEASE PROTEIN DPPB-RELATED"/>
    <property type="match status" value="1"/>
</dbReference>
<keyword evidence="6 13" id="KW-1133">Transmembrane helix</keyword>
<feature type="transmembrane region" description="Helical" evidence="13">
    <location>
        <begin position="231"/>
        <end position="257"/>
    </location>
</feature>
<feature type="transmembrane region" description="Helical" evidence="13">
    <location>
        <begin position="175"/>
        <end position="193"/>
    </location>
</feature>
<feature type="transmembrane region" description="Helical" evidence="13">
    <location>
        <begin position="105"/>
        <end position="126"/>
    </location>
</feature>
<dbReference type="Pfam" id="PF00528">
    <property type="entry name" value="BPD_transp_1"/>
    <property type="match status" value="1"/>
</dbReference>
<dbReference type="InterPro" id="IPR000515">
    <property type="entry name" value="MetI-like"/>
</dbReference>
<evidence type="ECO:0000256" key="4">
    <source>
        <dbReference type="ARBA" id="ARBA00022596"/>
    </source>
</evidence>
<keyword evidence="7" id="KW-0406">Ion transport</keyword>
<evidence type="ECO:0000259" key="14">
    <source>
        <dbReference type="PROSITE" id="PS50928"/>
    </source>
</evidence>
<keyword evidence="5 13" id="KW-0812">Transmembrane</keyword>
<dbReference type="PANTHER" id="PTHR43163">
    <property type="entry name" value="DIPEPTIDE TRANSPORT SYSTEM PERMEASE PROTEIN DPPB-RELATED"/>
    <property type="match status" value="1"/>
</dbReference>
<dbReference type="InterPro" id="IPR050045">
    <property type="entry name" value="Opp2B"/>
</dbReference>
<proteinExistence type="inferred from homology"/>
<reference evidence="15" key="1">
    <citation type="submission" date="2019-11" db="EMBL/GenBank/DDBJ databases">
        <authorList>
            <person name="Feng L."/>
        </authorList>
    </citation>
    <scope>NUCLEOTIDE SEQUENCE</scope>
    <source>
        <strain evidence="15">SsimulansLFYP27</strain>
    </source>
</reference>
<keyword evidence="4" id="KW-0533">Nickel</keyword>
<evidence type="ECO:0000256" key="9">
    <source>
        <dbReference type="ARBA" id="ARBA00023136"/>
    </source>
</evidence>
<dbReference type="GO" id="GO:0005886">
    <property type="term" value="C:plasma membrane"/>
    <property type="evidence" value="ECO:0007669"/>
    <property type="project" value="UniProtKB-SubCell"/>
</dbReference>
<accession>A0A6N3AHB3</accession>
<name>A0A6N3AHB3_STASI</name>
<dbReference type="GO" id="GO:0015099">
    <property type="term" value="F:nickel cation transmembrane transporter activity"/>
    <property type="evidence" value="ECO:0007669"/>
    <property type="project" value="InterPro"/>
</dbReference>
<gene>
    <name evidence="15" type="primary">gsiC_2</name>
    <name evidence="15" type="ORF">SSLFYP27_00857</name>
</gene>
<evidence type="ECO:0000256" key="5">
    <source>
        <dbReference type="ARBA" id="ARBA00022692"/>
    </source>
</evidence>
<comment type="similarity">
    <text evidence="10">Belongs to the binding-protein-dependent transport system permease family. OppBC subfamily.</text>
</comment>
<evidence type="ECO:0000256" key="10">
    <source>
        <dbReference type="ARBA" id="ARBA00024202"/>
    </source>
</evidence>
<keyword evidence="2 13" id="KW-0813">Transport</keyword>
<evidence type="ECO:0000256" key="7">
    <source>
        <dbReference type="ARBA" id="ARBA00023065"/>
    </source>
</evidence>
<sequence length="328" mass="36819">MIIKHLLSRIGQMILVLFVLSTITFILMKLSPGDPVNKMLHLDVANVSHDKIEQARAQLGLNQPIIVQWWEWFTHMLRLNFGTSIQTQEPVLNELLFFTPPTLTIAFGTLLITLLLSLTLGTLAAVYYHTWIDRTIRVLTSAFVSIPSFFLGMLLIYFVAQKLELLPAAGIDTPAGYILPIIALSIGLSAYHIRLMRSTLIDLYRSREVKASRARGMSESYILFKDIFKPALIPVISIIGMSIGGLIGSTVVIENLFDIPGIGYFLVESIRSRDYPVVQGAVLMIGAFVVIGNAIADIIILFLDPTQRYKHLKPKSLWSRRREGRVKQ</sequence>
<dbReference type="InterPro" id="IPR035906">
    <property type="entry name" value="MetI-like_sf"/>
</dbReference>
<dbReference type="NCBIfam" id="NF045470">
    <property type="entry name" value="Opp2B"/>
    <property type="match status" value="1"/>
</dbReference>
<dbReference type="Gene3D" id="1.10.3720.10">
    <property type="entry name" value="MetI-like"/>
    <property type="match status" value="1"/>
</dbReference>
<dbReference type="EMBL" id="CACRUO010000021">
    <property type="protein sequence ID" value="VYT87502.1"/>
    <property type="molecule type" value="Genomic_DNA"/>
</dbReference>
<feature type="transmembrane region" description="Helical" evidence="13">
    <location>
        <begin position="277"/>
        <end position="303"/>
    </location>
</feature>
<evidence type="ECO:0000256" key="13">
    <source>
        <dbReference type="RuleBase" id="RU363032"/>
    </source>
</evidence>
<evidence type="ECO:0000256" key="8">
    <source>
        <dbReference type="ARBA" id="ARBA00023112"/>
    </source>
</evidence>
<evidence type="ECO:0000256" key="1">
    <source>
        <dbReference type="ARBA" id="ARBA00004651"/>
    </source>
</evidence>
<evidence type="ECO:0000256" key="11">
    <source>
        <dbReference type="ARBA" id="ARBA00038669"/>
    </source>
</evidence>
<comment type="subunit">
    <text evidence="11">The complex is composed of two ATP-binding proteins (NikD and NikE), two transmembrane proteins (NikB and NikC) and a solute-binding protein (NikA).</text>
</comment>
<dbReference type="AlphaFoldDB" id="A0A6N3AHB3"/>
<organism evidence="15">
    <name type="scientific">Staphylococcus simulans</name>
    <dbReference type="NCBI Taxonomy" id="1286"/>
    <lineage>
        <taxon>Bacteria</taxon>
        <taxon>Bacillati</taxon>
        <taxon>Bacillota</taxon>
        <taxon>Bacilli</taxon>
        <taxon>Bacillales</taxon>
        <taxon>Staphylococcaceae</taxon>
        <taxon>Staphylococcus</taxon>
    </lineage>
</organism>
<evidence type="ECO:0000256" key="12">
    <source>
        <dbReference type="ARBA" id="ARBA00044774"/>
    </source>
</evidence>
<keyword evidence="9 13" id="KW-0472">Membrane</keyword>
<keyword evidence="3" id="KW-1003">Cell membrane</keyword>
<evidence type="ECO:0000256" key="6">
    <source>
        <dbReference type="ARBA" id="ARBA00022989"/>
    </source>
</evidence>
<evidence type="ECO:0000256" key="2">
    <source>
        <dbReference type="ARBA" id="ARBA00022448"/>
    </source>
</evidence>
<protein>
    <recommendedName>
        <fullName evidence="12">Nickel import system permease protein NikB</fullName>
    </recommendedName>
</protein>
<dbReference type="PROSITE" id="PS50928">
    <property type="entry name" value="ABC_TM1"/>
    <property type="match status" value="1"/>
</dbReference>
<feature type="transmembrane region" description="Helical" evidence="13">
    <location>
        <begin position="138"/>
        <end position="160"/>
    </location>
</feature>
<dbReference type="Pfam" id="PF19300">
    <property type="entry name" value="BPD_transp_1_N"/>
    <property type="match status" value="1"/>
</dbReference>
<feature type="transmembrane region" description="Helical" evidence="13">
    <location>
        <begin position="12"/>
        <end position="30"/>
    </location>
</feature>